<dbReference type="Proteomes" id="UP001239795">
    <property type="component" value="Unassembled WGS sequence"/>
</dbReference>
<evidence type="ECO:0000313" key="3">
    <source>
        <dbReference type="Proteomes" id="UP001239795"/>
    </source>
</evidence>
<evidence type="ECO:0000256" key="1">
    <source>
        <dbReference type="SAM" id="SignalP"/>
    </source>
</evidence>
<feature type="chain" id="PRO_5042593610" evidence="1">
    <location>
        <begin position="19"/>
        <end position="192"/>
    </location>
</feature>
<dbReference type="EMBL" id="MLGG01000006">
    <property type="protein sequence ID" value="KAK1464304.1"/>
    <property type="molecule type" value="Genomic_DNA"/>
</dbReference>
<sequence length="192" mass="21060">MAAWQRGFASVAPGLAQAWVMAPAVNVEVARILSLKYFSAISLPLQDKYVFQHLLDGKFLQDWVPATINSRAKHHPPQFGGGSYLLHTTPTRRAAMNGFGKMIGSRKIIRSCCGALGIVSLHGGHVVWCQESSLTLFNDPRLKMSLVLRSVSRPTVEFLKPNSRLTPVGNSAGCLSSIVTKVDKVMVHHRIE</sequence>
<keyword evidence="3" id="KW-1185">Reference proteome</keyword>
<protein>
    <submittedName>
        <fullName evidence="2">Uncharacterized protein</fullName>
    </submittedName>
</protein>
<name>A0AAI9UT93_9PEZI</name>
<keyword evidence="1" id="KW-0732">Signal</keyword>
<organism evidence="2 3">
    <name type="scientific">Colletotrichum melonis</name>
    <dbReference type="NCBI Taxonomy" id="1209925"/>
    <lineage>
        <taxon>Eukaryota</taxon>
        <taxon>Fungi</taxon>
        <taxon>Dikarya</taxon>
        <taxon>Ascomycota</taxon>
        <taxon>Pezizomycotina</taxon>
        <taxon>Sordariomycetes</taxon>
        <taxon>Hypocreomycetidae</taxon>
        <taxon>Glomerellales</taxon>
        <taxon>Glomerellaceae</taxon>
        <taxon>Colletotrichum</taxon>
        <taxon>Colletotrichum acutatum species complex</taxon>
    </lineage>
</organism>
<feature type="signal peptide" evidence="1">
    <location>
        <begin position="1"/>
        <end position="18"/>
    </location>
</feature>
<dbReference type="AlphaFoldDB" id="A0AAI9UT93"/>
<evidence type="ECO:0000313" key="2">
    <source>
        <dbReference type="EMBL" id="KAK1464304.1"/>
    </source>
</evidence>
<accession>A0AAI9UT93</accession>
<gene>
    <name evidence="2" type="ORF">CMEL01_13065</name>
</gene>
<reference evidence="2 3" key="1">
    <citation type="submission" date="2016-10" db="EMBL/GenBank/DDBJ databases">
        <title>The genome sequence of Colletotrichum fioriniae PJ7.</title>
        <authorList>
            <person name="Baroncelli R."/>
        </authorList>
    </citation>
    <scope>NUCLEOTIDE SEQUENCE [LARGE SCALE GENOMIC DNA]</scope>
    <source>
        <strain evidence="2">Col 31</strain>
    </source>
</reference>
<proteinExistence type="predicted"/>
<comment type="caution">
    <text evidence="2">The sequence shown here is derived from an EMBL/GenBank/DDBJ whole genome shotgun (WGS) entry which is preliminary data.</text>
</comment>